<dbReference type="Proteomes" id="UP000272528">
    <property type="component" value="Chromosome"/>
</dbReference>
<accession>A0A3Q8X5Z9</accession>
<feature type="transmembrane region" description="Helical" evidence="1">
    <location>
        <begin position="6"/>
        <end position="25"/>
    </location>
</feature>
<evidence type="ECO:0000313" key="2">
    <source>
        <dbReference type="EMBL" id="AZN41265.1"/>
    </source>
</evidence>
<keyword evidence="3" id="KW-1185">Reference proteome</keyword>
<gene>
    <name evidence="2" type="ORF">EJC50_17510</name>
</gene>
<protein>
    <submittedName>
        <fullName evidence="2">Uncharacterized protein</fullName>
    </submittedName>
</protein>
<organism evidence="2 3">
    <name type="scientific">Paenibacillus albus</name>
    <dbReference type="NCBI Taxonomy" id="2495582"/>
    <lineage>
        <taxon>Bacteria</taxon>
        <taxon>Bacillati</taxon>
        <taxon>Bacillota</taxon>
        <taxon>Bacilli</taxon>
        <taxon>Bacillales</taxon>
        <taxon>Paenibacillaceae</taxon>
        <taxon>Paenibacillus</taxon>
    </lineage>
</organism>
<dbReference type="KEGG" id="palb:EJC50_17510"/>
<evidence type="ECO:0000313" key="3">
    <source>
        <dbReference type="Proteomes" id="UP000272528"/>
    </source>
</evidence>
<dbReference type="AlphaFoldDB" id="A0A3Q8X5Z9"/>
<name>A0A3Q8X5Z9_9BACL</name>
<proteinExistence type="predicted"/>
<dbReference type="EMBL" id="CP034437">
    <property type="protein sequence ID" value="AZN41265.1"/>
    <property type="molecule type" value="Genomic_DNA"/>
</dbReference>
<keyword evidence="1" id="KW-0472">Membrane</keyword>
<keyword evidence="1" id="KW-1133">Transmembrane helix</keyword>
<dbReference type="RefSeq" id="WP_126016972.1">
    <property type="nucleotide sequence ID" value="NZ_CP034437.1"/>
</dbReference>
<reference evidence="3" key="1">
    <citation type="submission" date="2018-12" db="EMBL/GenBank/DDBJ databases">
        <title>Genome sequence of Peanibacillus sp.</title>
        <authorList>
            <person name="Subramani G."/>
            <person name="Srinivasan S."/>
            <person name="Kim M.K."/>
        </authorList>
    </citation>
    <scope>NUCLEOTIDE SEQUENCE [LARGE SCALE GENOMIC DNA]</scope>
    <source>
        <strain evidence="3">18JY67-1</strain>
    </source>
</reference>
<sequence>MITQLIGYILMLAIWSILSIRSLLMKQKNKEAALYGGLLALAAIIGCFCITKTELPSFVIPFQLLFEPIGMKLLGR</sequence>
<keyword evidence="1" id="KW-0812">Transmembrane</keyword>
<feature type="transmembrane region" description="Helical" evidence="1">
    <location>
        <begin position="32"/>
        <end position="51"/>
    </location>
</feature>
<evidence type="ECO:0000256" key="1">
    <source>
        <dbReference type="SAM" id="Phobius"/>
    </source>
</evidence>
<dbReference type="OrthoDB" id="2625651at2"/>